<gene>
    <name evidence="2" type="ORF">GGR38_002482</name>
</gene>
<keyword evidence="3" id="KW-1185">Reference proteome</keyword>
<evidence type="ECO:0000313" key="2">
    <source>
        <dbReference type="EMBL" id="MBB3955528.1"/>
    </source>
</evidence>
<dbReference type="InterPro" id="IPR008490">
    <property type="entry name" value="Transposase_InsH_N"/>
</dbReference>
<dbReference type="Pfam" id="PF05598">
    <property type="entry name" value="DUF772"/>
    <property type="match status" value="1"/>
</dbReference>
<accession>A0A7W6G6P2</accession>
<evidence type="ECO:0000313" key="3">
    <source>
        <dbReference type="Proteomes" id="UP000548867"/>
    </source>
</evidence>
<sequence length="89" mass="10060">MSKDGDPLEVLQQAVDFEYFRAWLVEGLGYGDGSKGGRPPFDPVMMFKALILQAQHNLSDARMEFMIRDRLSWLRFLGLSLGDPAGLRL</sequence>
<comment type="caution">
    <text evidence="2">The sequence shown here is derived from an EMBL/GenBank/DDBJ whole genome shotgun (WGS) entry which is preliminary data.</text>
</comment>
<feature type="domain" description="Transposase InsH N-terminal" evidence="1">
    <location>
        <begin position="4"/>
        <end position="84"/>
    </location>
</feature>
<evidence type="ECO:0000259" key="1">
    <source>
        <dbReference type="Pfam" id="PF05598"/>
    </source>
</evidence>
<protein>
    <submittedName>
        <fullName evidence="2">Transposase</fullName>
    </submittedName>
</protein>
<organism evidence="2 3">
    <name type="scientific">Novosphingobium sediminicola</name>
    <dbReference type="NCBI Taxonomy" id="563162"/>
    <lineage>
        <taxon>Bacteria</taxon>
        <taxon>Pseudomonadati</taxon>
        <taxon>Pseudomonadota</taxon>
        <taxon>Alphaproteobacteria</taxon>
        <taxon>Sphingomonadales</taxon>
        <taxon>Sphingomonadaceae</taxon>
        <taxon>Novosphingobium</taxon>
    </lineage>
</organism>
<proteinExistence type="predicted"/>
<dbReference type="EMBL" id="JACIDX010000008">
    <property type="protein sequence ID" value="MBB3955528.1"/>
    <property type="molecule type" value="Genomic_DNA"/>
</dbReference>
<reference evidence="2 3" key="1">
    <citation type="submission" date="2020-08" db="EMBL/GenBank/DDBJ databases">
        <title>Genomic Encyclopedia of Type Strains, Phase IV (KMG-IV): sequencing the most valuable type-strain genomes for metagenomic binning, comparative biology and taxonomic classification.</title>
        <authorList>
            <person name="Goeker M."/>
        </authorList>
    </citation>
    <scope>NUCLEOTIDE SEQUENCE [LARGE SCALE GENOMIC DNA]</scope>
    <source>
        <strain evidence="2 3">DSM 27057</strain>
    </source>
</reference>
<dbReference type="AlphaFoldDB" id="A0A7W6G6P2"/>
<dbReference type="Proteomes" id="UP000548867">
    <property type="component" value="Unassembled WGS sequence"/>
</dbReference>
<name>A0A7W6G6P2_9SPHN</name>